<evidence type="ECO:0000256" key="1">
    <source>
        <dbReference type="SAM" id="MobiDB-lite"/>
    </source>
</evidence>
<dbReference type="Gene3D" id="1.10.3300.10">
    <property type="entry name" value="Jann2411-like domain"/>
    <property type="match status" value="1"/>
</dbReference>
<dbReference type="InterPro" id="IPR010852">
    <property type="entry name" value="ABATE"/>
</dbReference>
<feature type="region of interest" description="Disordered" evidence="1">
    <location>
        <begin position="159"/>
        <end position="179"/>
    </location>
</feature>
<evidence type="ECO:0000313" key="4">
    <source>
        <dbReference type="Proteomes" id="UP001299970"/>
    </source>
</evidence>
<protein>
    <submittedName>
        <fullName evidence="3">CGNR zinc finger domain-containing protein</fullName>
    </submittedName>
</protein>
<evidence type="ECO:0000259" key="2">
    <source>
        <dbReference type="Pfam" id="PF11706"/>
    </source>
</evidence>
<accession>A0ABS9TLJ7</accession>
<organism evidence="3 4">
    <name type="scientific">Pseudonocardia alaniniphila</name>
    <dbReference type="NCBI Taxonomy" id="75291"/>
    <lineage>
        <taxon>Bacteria</taxon>
        <taxon>Bacillati</taxon>
        <taxon>Actinomycetota</taxon>
        <taxon>Actinomycetes</taxon>
        <taxon>Pseudonocardiales</taxon>
        <taxon>Pseudonocardiaceae</taxon>
        <taxon>Pseudonocardia</taxon>
    </lineage>
</organism>
<keyword evidence="4" id="KW-1185">Reference proteome</keyword>
<dbReference type="Pfam" id="PF11706">
    <property type="entry name" value="zf-CGNR"/>
    <property type="match status" value="1"/>
</dbReference>
<dbReference type="EMBL" id="JAKXMK010000025">
    <property type="protein sequence ID" value="MCH6169407.1"/>
    <property type="molecule type" value="Genomic_DNA"/>
</dbReference>
<dbReference type="Pfam" id="PF07336">
    <property type="entry name" value="ABATE"/>
    <property type="match status" value="1"/>
</dbReference>
<dbReference type="InterPro" id="IPR023286">
    <property type="entry name" value="ABATE_dom_sf"/>
</dbReference>
<name>A0ABS9TLJ7_9PSEU</name>
<evidence type="ECO:0000313" key="3">
    <source>
        <dbReference type="EMBL" id="MCH6169407.1"/>
    </source>
</evidence>
<dbReference type="SUPFAM" id="SSF160904">
    <property type="entry name" value="Jann2411-like"/>
    <property type="match status" value="1"/>
</dbReference>
<proteinExistence type="predicted"/>
<sequence>MTERPLRGEPLSLDLVNTLWSEGGAPRDLFDEPNGASDWLAEHGYAGGSEAALREARAALRTQLERDDPGPLNAVLARGIRRSVLGSDGRPGELVEVDPDWRAAWDAAVDHLRLLAERPDRVRGCAHPSCVLWFHDTSRNGTRRWCSMDACGNRAKAGRHYARTRGGGSQPLVRRPQRP</sequence>
<dbReference type="PANTHER" id="PTHR35525">
    <property type="entry name" value="BLL6575 PROTEIN"/>
    <property type="match status" value="1"/>
</dbReference>
<reference evidence="3 4" key="1">
    <citation type="submission" date="2022-03" db="EMBL/GenBank/DDBJ databases">
        <title>Pseudonocardia alaer sp. nov., a novel actinomycete isolated from reed forest soil.</title>
        <authorList>
            <person name="Wang L."/>
        </authorList>
    </citation>
    <scope>NUCLEOTIDE SEQUENCE [LARGE SCALE GENOMIC DNA]</scope>
    <source>
        <strain evidence="3 4">Y-16303</strain>
    </source>
</reference>
<comment type="caution">
    <text evidence="3">The sequence shown here is derived from an EMBL/GenBank/DDBJ whole genome shotgun (WGS) entry which is preliminary data.</text>
</comment>
<feature type="domain" description="Zinc finger CGNR" evidence="2">
    <location>
        <begin position="121"/>
        <end position="163"/>
    </location>
</feature>
<dbReference type="PANTHER" id="PTHR35525:SF3">
    <property type="entry name" value="BLL6575 PROTEIN"/>
    <property type="match status" value="1"/>
</dbReference>
<dbReference type="InterPro" id="IPR021005">
    <property type="entry name" value="Znf_CGNR"/>
</dbReference>
<dbReference type="RefSeq" id="WP_241040051.1">
    <property type="nucleotide sequence ID" value="NZ_BAAAJF010000045.1"/>
</dbReference>
<dbReference type="Proteomes" id="UP001299970">
    <property type="component" value="Unassembled WGS sequence"/>
</dbReference>
<gene>
    <name evidence="3" type="ORF">MMF94_27230</name>
</gene>